<organism evidence="3 4">
    <name type="scientific">Colletotrichum musicola</name>
    <dbReference type="NCBI Taxonomy" id="2175873"/>
    <lineage>
        <taxon>Eukaryota</taxon>
        <taxon>Fungi</taxon>
        <taxon>Dikarya</taxon>
        <taxon>Ascomycota</taxon>
        <taxon>Pezizomycotina</taxon>
        <taxon>Sordariomycetes</taxon>
        <taxon>Hypocreomycetidae</taxon>
        <taxon>Glomerellales</taxon>
        <taxon>Glomerellaceae</taxon>
        <taxon>Colletotrichum</taxon>
        <taxon>Colletotrichum orchidearum species complex</taxon>
    </lineage>
</organism>
<comment type="caution">
    <text evidence="3">The sequence shown here is derived from an EMBL/GenBank/DDBJ whole genome shotgun (WGS) entry which is preliminary data.</text>
</comment>
<accession>A0A8H6NTH8</accession>
<keyword evidence="2" id="KW-0812">Transmembrane</keyword>
<sequence length="163" mass="16887">MTNKTPINTEIDVVAPFPGNSSFHASILDAEPAATTLRRLRLGRRVHFQETGTQSGKTVQLAIWQVQKKDYTISLIVTAGVEKLAQQTVEATRSTAEAGPAASGSEPTQTGAGPTSASGAATSTPTNAATRTGQVNVLAGAIAALVLGAMVIQSALNNIWFVE</sequence>
<dbReference type="EMBL" id="WIGM01000077">
    <property type="protein sequence ID" value="KAF6842273.1"/>
    <property type="molecule type" value="Genomic_DNA"/>
</dbReference>
<name>A0A8H6NTH8_9PEZI</name>
<proteinExistence type="predicted"/>
<evidence type="ECO:0000256" key="2">
    <source>
        <dbReference type="SAM" id="Phobius"/>
    </source>
</evidence>
<evidence type="ECO:0000256" key="1">
    <source>
        <dbReference type="SAM" id="MobiDB-lite"/>
    </source>
</evidence>
<gene>
    <name evidence="3" type="ORF">CMUS01_03272</name>
</gene>
<feature type="transmembrane region" description="Helical" evidence="2">
    <location>
        <begin position="135"/>
        <end position="156"/>
    </location>
</feature>
<evidence type="ECO:0000313" key="4">
    <source>
        <dbReference type="Proteomes" id="UP000639643"/>
    </source>
</evidence>
<dbReference type="AlphaFoldDB" id="A0A8H6NTH8"/>
<keyword evidence="4" id="KW-1185">Reference proteome</keyword>
<evidence type="ECO:0000313" key="3">
    <source>
        <dbReference type="EMBL" id="KAF6842273.1"/>
    </source>
</evidence>
<feature type="region of interest" description="Disordered" evidence="1">
    <location>
        <begin position="92"/>
        <end position="127"/>
    </location>
</feature>
<feature type="compositionally biased region" description="Low complexity" evidence="1">
    <location>
        <begin position="110"/>
        <end position="127"/>
    </location>
</feature>
<keyword evidence="2" id="KW-1133">Transmembrane helix</keyword>
<dbReference type="OrthoDB" id="4991875at2759"/>
<protein>
    <submittedName>
        <fullName evidence="3">Uncharacterized protein</fullName>
    </submittedName>
</protein>
<keyword evidence="2" id="KW-0472">Membrane</keyword>
<reference evidence="3" key="1">
    <citation type="journal article" date="2020" name="Phytopathology">
        <title>Genome Sequence Resources of Colletotrichum truncatum, C. plurivorum, C. musicola, and C. sojae: Four Species Pathogenic to Soybean (Glycine max).</title>
        <authorList>
            <person name="Rogerio F."/>
            <person name="Boufleur T.R."/>
            <person name="Ciampi-Guillardi M."/>
            <person name="Sukno S.A."/>
            <person name="Thon M.R."/>
            <person name="Massola Junior N.S."/>
            <person name="Baroncelli R."/>
        </authorList>
    </citation>
    <scope>NUCLEOTIDE SEQUENCE</scope>
    <source>
        <strain evidence="3">LFN0074</strain>
    </source>
</reference>
<dbReference type="Proteomes" id="UP000639643">
    <property type="component" value="Unassembled WGS sequence"/>
</dbReference>